<evidence type="ECO:0000313" key="5">
    <source>
        <dbReference type="Proteomes" id="UP000184512"/>
    </source>
</evidence>
<gene>
    <name evidence="3" type="ORF">SAMN02745244_01348</name>
    <name evidence="4" type="ORF">SAMN02745244_03647</name>
</gene>
<dbReference type="InterPro" id="IPR011067">
    <property type="entry name" value="Plasmid_toxin/cell-grow_inhib"/>
</dbReference>
<dbReference type="Pfam" id="PF02452">
    <property type="entry name" value="PemK_toxin"/>
    <property type="match status" value="1"/>
</dbReference>
<accession>A0A1M6F534</accession>
<dbReference type="EMBL" id="FQZG01000020">
    <property type="protein sequence ID" value="SHI92844.1"/>
    <property type="molecule type" value="Genomic_DNA"/>
</dbReference>
<dbReference type="EMBL" id="FQZG01000117">
    <property type="protein sequence ID" value="SHJ95629.1"/>
    <property type="molecule type" value="Genomic_DNA"/>
</dbReference>
<keyword evidence="5" id="KW-1185">Reference proteome</keyword>
<evidence type="ECO:0000313" key="4">
    <source>
        <dbReference type="EMBL" id="SHJ95629.1"/>
    </source>
</evidence>
<dbReference type="PANTHER" id="PTHR33988:SF1">
    <property type="entry name" value="ENDORIBONUCLEASE MAZF7-RELATED"/>
    <property type="match status" value="1"/>
</dbReference>
<sequence length="112" mass="12444">MTQLISRGDVVWASMDPTMGREQAKHRPWLVLSEPVLHRARGLLIAVPLAHTDRAWSTHVNLDPTAPTATVAMCEQVKSMSIDRVTRVDRTPYPQATVDQVHQILALLTGGR</sequence>
<reference evidence="3 5" key="1">
    <citation type="submission" date="2016-11" db="EMBL/GenBank/DDBJ databases">
        <authorList>
            <person name="Jaros S."/>
            <person name="Januszkiewicz K."/>
            <person name="Wedrychowicz H."/>
        </authorList>
    </citation>
    <scope>NUCLEOTIDE SEQUENCE [LARGE SCALE GENOMIC DNA]</scope>
    <source>
        <strain evidence="3 5">DSM 12906</strain>
    </source>
</reference>
<keyword evidence="2" id="KW-1277">Toxin-antitoxin system</keyword>
<comment type="similarity">
    <text evidence="1">Belongs to the PemK/MazF family.</text>
</comment>
<proteinExistence type="inferred from homology"/>
<dbReference type="PANTHER" id="PTHR33988">
    <property type="entry name" value="ENDORIBONUCLEASE MAZF-RELATED"/>
    <property type="match status" value="1"/>
</dbReference>
<dbReference type="GO" id="GO:0006402">
    <property type="term" value="P:mRNA catabolic process"/>
    <property type="evidence" value="ECO:0007669"/>
    <property type="project" value="TreeGrafter"/>
</dbReference>
<dbReference type="GO" id="GO:0004521">
    <property type="term" value="F:RNA endonuclease activity"/>
    <property type="evidence" value="ECO:0007669"/>
    <property type="project" value="TreeGrafter"/>
</dbReference>
<evidence type="ECO:0000256" key="2">
    <source>
        <dbReference type="ARBA" id="ARBA00022649"/>
    </source>
</evidence>
<dbReference type="InterPro" id="IPR003477">
    <property type="entry name" value="PemK-like"/>
</dbReference>
<organism evidence="3 5">
    <name type="scientific">Tessaracoccus bendigoensis DSM 12906</name>
    <dbReference type="NCBI Taxonomy" id="1123357"/>
    <lineage>
        <taxon>Bacteria</taxon>
        <taxon>Bacillati</taxon>
        <taxon>Actinomycetota</taxon>
        <taxon>Actinomycetes</taxon>
        <taxon>Propionibacteriales</taxon>
        <taxon>Propionibacteriaceae</taxon>
        <taxon>Tessaracoccus</taxon>
    </lineage>
</organism>
<dbReference type="Proteomes" id="UP000184512">
    <property type="component" value="Unassembled WGS sequence"/>
</dbReference>
<dbReference type="RefSeq" id="WP_073186774.1">
    <property type="nucleotide sequence ID" value="NZ_FQZG01000020.1"/>
</dbReference>
<dbReference type="GO" id="GO:0016075">
    <property type="term" value="P:rRNA catabolic process"/>
    <property type="evidence" value="ECO:0007669"/>
    <property type="project" value="TreeGrafter"/>
</dbReference>
<dbReference type="STRING" id="1123357.SAMN02745244_01348"/>
<name>A0A1M6F534_9ACTN</name>
<protein>
    <submittedName>
        <fullName evidence="3">mRNA interferase MazF</fullName>
    </submittedName>
</protein>
<dbReference type="Gene3D" id="2.30.30.110">
    <property type="match status" value="1"/>
</dbReference>
<dbReference type="AlphaFoldDB" id="A0A1M6F534"/>
<dbReference type="SUPFAM" id="SSF50118">
    <property type="entry name" value="Cell growth inhibitor/plasmid maintenance toxic component"/>
    <property type="match status" value="1"/>
</dbReference>
<evidence type="ECO:0000313" key="3">
    <source>
        <dbReference type="EMBL" id="SHI92844.1"/>
    </source>
</evidence>
<dbReference type="GO" id="GO:0003677">
    <property type="term" value="F:DNA binding"/>
    <property type="evidence" value="ECO:0007669"/>
    <property type="project" value="InterPro"/>
</dbReference>
<evidence type="ECO:0000256" key="1">
    <source>
        <dbReference type="ARBA" id="ARBA00007521"/>
    </source>
</evidence>